<keyword evidence="1" id="KW-0862">Zinc</keyword>
<accession>A0A5B6VPK7</accession>
<feature type="compositionally biased region" description="Polar residues" evidence="2">
    <location>
        <begin position="63"/>
        <end position="91"/>
    </location>
</feature>
<proteinExistence type="predicted"/>
<protein>
    <submittedName>
        <fullName evidence="5">Gag-Pol polyprotein</fullName>
    </submittedName>
</protein>
<keyword evidence="6" id="KW-1185">Reference proteome</keyword>
<dbReference type="Gene3D" id="4.10.60.10">
    <property type="entry name" value="Zinc finger, CCHC-type"/>
    <property type="match status" value="1"/>
</dbReference>
<evidence type="ECO:0000256" key="2">
    <source>
        <dbReference type="SAM" id="MobiDB-lite"/>
    </source>
</evidence>
<dbReference type="GO" id="GO:0003676">
    <property type="term" value="F:nucleic acid binding"/>
    <property type="evidence" value="ECO:0007669"/>
    <property type="project" value="InterPro"/>
</dbReference>
<organism evidence="5 6">
    <name type="scientific">Gossypium australe</name>
    <dbReference type="NCBI Taxonomy" id="47621"/>
    <lineage>
        <taxon>Eukaryota</taxon>
        <taxon>Viridiplantae</taxon>
        <taxon>Streptophyta</taxon>
        <taxon>Embryophyta</taxon>
        <taxon>Tracheophyta</taxon>
        <taxon>Spermatophyta</taxon>
        <taxon>Magnoliopsida</taxon>
        <taxon>eudicotyledons</taxon>
        <taxon>Gunneridae</taxon>
        <taxon>Pentapetalae</taxon>
        <taxon>rosids</taxon>
        <taxon>malvids</taxon>
        <taxon>Malvales</taxon>
        <taxon>Malvaceae</taxon>
        <taxon>Malvoideae</taxon>
        <taxon>Gossypium</taxon>
    </lineage>
</organism>
<feature type="chain" id="PRO_5022792028" evidence="3">
    <location>
        <begin position="18"/>
        <end position="155"/>
    </location>
</feature>
<dbReference type="OrthoDB" id="786726at2759"/>
<dbReference type="PROSITE" id="PS50158">
    <property type="entry name" value="ZF_CCHC"/>
    <property type="match status" value="1"/>
</dbReference>
<reference evidence="5" key="1">
    <citation type="submission" date="2019-08" db="EMBL/GenBank/DDBJ databases">
        <authorList>
            <person name="Liu F."/>
        </authorList>
    </citation>
    <scope>NUCLEOTIDE SEQUENCE [LARGE SCALE GENOMIC DNA]</scope>
    <source>
        <strain evidence="5">PA1801</strain>
        <tissue evidence="5">Leaf</tissue>
    </source>
</reference>
<evidence type="ECO:0000259" key="4">
    <source>
        <dbReference type="PROSITE" id="PS50158"/>
    </source>
</evidence>
<comment type="caution">
    <text evidence="5">The sequence shown here is derived from an EMBL/GenBank/DDBJ whole genome shotgun (WGS) entry which is preliminary data.</text>
</comment>
<dbReference type="SUPFAM" id="SSF57756">
    <property type="entry name" value="Retrovirus zinc finger-like domains"/>
    <property type="match status" value="1"/>
</dbReference>
<evidence type="ECO:0000256" key="1">
    <source>
        <dbReference type="PROSITE-ProRule" id="PRU00047"/>
    </source>
</evidence>
<evidence type="ECO:0000313" key="6">
    <source>
        <dbReference type="Proteomes" id="UP000325315"/>
    </source>
</evidence>
<dbReference type="Pfam" id="PF00098">
    <property type="entry name" value="zf-CCHC"/>
    <property type="match status" value="1"/>
</dbReference>
<dbReference type="PANTHER" id="PTHR34482">
    <property type="entry name" value="DNA DAMAGE-INDUCIBLE PROTEIN 1-LIKE"/>
    <property type="match status" value="1"/>
</dbReference>
<evidence type="ECO:0000256" key="3">
    <source>
        <dbReference type="SAM" id="SignalP"/>
    </source>
</evidence>
<evidence type="ECO:0000313" key="5">
    <source>
        <dbReference type="EMBL" id="KAA3470987.1"/>
    </source>
</evidence>
<dbReference type="Proteomes" id="UP000325315">
    <property type="component" value="Unassembled WGS sequence"/>
</dbReference>
<name>A0A5B6VPK7_9ROSI</name>
<dbReference type="EMBL" id="SMMG02000006">
    <property type="protein sequence ID" value="KAA3470987.1"/>
    <property type="molecule type" value="Genomic_DNA"/>
</dbReference>
<dbReference type="SMART" id="SM00343">
    <property type="entry name" value="ZnF_C2HC"/>
    <property type="match status" value="1"/>
</dbReference>
<feature type="region of interest" description="Disordered" evidence="2">
    <location>
        <begin position="135"/>
        <end position="155"/>
    </location>
</feature>
<sequence>MGCFSLLVLELKEFVALVDKACKAEELAKEKRRAEIVSHDSKKRQLNKSLQSSSKKSRDFATRSATSVRLSNQSKGKQFSGSKAQNISVASVGNARPSRPECSQCGRRYSGEYRANEKACFKCGSLDHFIRDCPEMGEKEKSQNTRPGSAARRRL</sequence>
<feature type="domain" description="CCHC-type" evidence="4">
    <location>
        <begin position="120"/>
        <end position="135"/>
    </location>
</feature>
<keyword evidence="1" id="KW-0863">Zinc-finger</keyword>
<feature type="region of interest" description="Disordered" evidence="2">
    <location>
        <begin position="35"/>
        <end position="103"/>
    </location>
</feature>
<gene>
    <name evidence="5" type="ORF">EPI10_016652</name>
</gene>
<feature type="signal peptide" evidence="3">
    <location>
        <begin position="1"/>
        <end position="17"/>
    </location>
</feature>
<dbReference type="InterPro" id="IPR001878">
    <property type="entry name" value="Znf_CCHC"/>
</dbReference>
<dbReference type="PANTHER" id="PTHR34482:SF36">
    <property type="entry name" value="RETROTRANSPOSON GAG DOMAIN-CONTAINING PROTEIN"/>
    <property type="match status" value="1"/>
</dbReference>
<keyword evidence="1" id="KW-0479">Metal-binding</keyword>
<dbReference type="AlphaFoldDB" id="A0A5B6VPK7"/>
<dbReference type="InterPro" id="IPR036875">
    <property type="entry name" value="Znf_CCHC_sf"/>
</dbReference>
<keyword evidence="3" id="KW-0732">Signal</keyword>
<dbReference type="GO" id="GO:0008270">
    <property type="term" value="F:zinc ion binding"/>
    <property type="evidence" value="ECO:0007669"/>
    <property type="project" value="UniProtKB-KW"/>
</dbReference>